<dbReference type="InterPro" id="IPR006837">
    <property type="entry name" value="Divergent_DAC"/>
</dbReference>
<dbReference type="GO" id="GO:0005975">
    <property type="term" value="P:carbohydrate metabolic process"/>
    <property type="evidence" value="ECO:0007669"/>
    <property type="project" value="InterPro"/>
</dbReference>
<dbReference type="InterPro" id="IPR011330">
    <property type="entry name" value="Glyco_hydro/deAcase_b/a-brl"/>
</dbReference>
<organism evidence="2 3">
    <name type="scientific">Candidatus Avacidaminococcus intestinavium</name>
    <dbReference type="NCBI Taxonomy" id="2840684"/>
    <lineage>
        <taxon>Bacteria</taxon>
        <taxon>Bacillati</taxon>
        <taxon>Bacillota</taxon>
        <taxon>Negativicutes</taxon>
        <taxon>Acidaminococcales</taxon>
        <taxon>Acidaminococcaceae</taxon>
        <taxon>Acidaminococcaceae incertae sedis</taxon>
        <taxon>Candidatus Avacidaminococcus</taxon>
    </lineage>
</organism>
<keyword evidence="1" id="KW-0472">Membrane</keyword>
<dbReference type="SUPFAM" id="SSF88713">
    <property type="entry name" value="Glycoside hydrolase/deacetylase"/>
    <property type="match status" value="1"/>
</dbReference>
<protein>
    <submittedName>
        <fullName evidence="2">Divergent polysaccharide deacetylase family protein</fullName>
    </submittedName>
</protein>
<keyword evidence="1" id="KW-0812">Transmembrane</keyword>
<dbReference type="PANTHER" id="PTHR30105:SF2">
    <property type="entry name" value="DIVERGENT POLYSACCHARIDE DEACETYLASE SUPERFAMILY"/>
    <property type="match status" value="1"/>
</dbReference>
<keyword evidence="1" id="KW-1133">Transmembrane helix</keyword>
<dbReference type="Gene3D" id="3.20.20.370">
    <property type="entry name" value="Glycoside hydrolase/deacetylase"/>
    <property type="match status" value="1"/>
</dbReference>
<feature type="transmembrane region" description="Helical" evidence="1">
    <location>
        <begin position="15"/>
        <end position="35"/>
    </location>
</feature>
<accession>A0A9D1MQB6</accession>
<dbReference type="CDD" id="cd10936">
    <property type="entry name" value="CE4_DAC2"/>
    <property type="match status" value="1"/>
</dbReference>
<dbReference type="Proteomes" id="UP000824099">
    <property type="component" value="Unassembled WGS sequence"/>
</dbReference>
<evidence type="ECO:0000313" key="3">
    <source>
        <dbReference type="Proteomes" id="UP000824099"/>
    </source>
</evidence>
<evidence type="ECO:0000313" key="2">
    <source>
        <dbReference type="EMBL" id="HIU64660.1"/>
    </source>
</evidence>
<evidence type="ECO:0000256" key="1">
    <source>
        <dbReference type="SAM" id="Phobius"/>
    </source>
</evidence>
<reference evidence="2" key="2">
    <citation type="journal article" date="2021" name="PeerJ">
        <title>Extensive microbial diversity within the chicken gut microbiome revealed by metagenomics and culture.</title>
        <authorList>
            <person name="Gilroy R."/>
            <person name="Ravi A."/>
            <person name="Getino M."/>
            <person name="Pursley I."/>
            <person name="Horton D.L."/>
            <person name="Alikhan N.F."/>
            <person name="Baker D."/>
            <person name="Gharbi K."/>
            <person name="Hall N."/>
            <person name="Watson M."/>
            <person name="Adriaenssens E.M."/>
            <person name="Foster-Nyarko E."/>
            <person name="Jarju S."/>
            <person name="Secka A."/>
            <person name="Antonio M."/>
            <person name="Oren A."/>
            <person name="Chaudhuri R.R."/>
            <person name="La Ragione R."/>
            <person name="Hildebrand F."/>
            <person name="Pallen M.J."/>
        </authorList>
    </citation>
    <scope>NUCLEOTIDE SEQUENCE</scope>
    <source>
        <strain evidence="2">CHK160-1198</strain>
    </source>
</reference>
<reference evidence="2" key="1">
    <citation type="submission" date="2020-10" db="EMBL/GenBank/DDBJ databases">
        <authorList>
            <person name="Gilroy R."/>
        </authorList>
    </citation>
    <scope>NUCLEOTIDE SEQUENCE</scope>
    <source>
        <strain evidence="2">CHK160-1198</strain>
    </source>
</reference>
<comment type="caution">
    <text evidence="2">The sequence shown here is derived from an EMBL/GenBank/DDBJ whole genome shotgun (WGS) entry which is preliminary data.</text>
</comment>
<dbReference type="AlphaFoldDB" id="A0A9D1MQB6"/>
<dbReference type="EMBL" id="DVNI01000106">
    <property type="protein sequence ID" value="HIU64660.1"/>
    <property type="molecule type" value="Genomic_DNA"/>
</dbReference>
<dbReference type="Pfam" id="PF04748">
    <property type="entry name" value="Polysacc_deac_2"/>
    <property type="match status" value="1"/>
</dbReference>
<sequence length="401" mass="43725">MAGRSRKKRSGKSPFWLMLLMVLLAIGAGFFYASLDKDKKEKPIKPATQEVHLDLKKKSEIAHQAINTILQGKKDWQVESGTAQEQSSNREDGKGKIFWTHQKHIATLPNNEEINSAVNSFTAKAKAENLFILDKTKGQYEGNEALILAIGIYDQAGNQEVSCVTDEIIFVQEKKKKATKKFSGTMTVIVDDCGYALEPVATMTALPIEMNFAVIPFKQNSSAALETILNSGKLAMLHLPMEPLNASAASENKMITVSMTREAAQNFTSRAIESLPGIAGVNNHQGSKATSNRSTMKAVLSVIKDKNLFFIDSNTIAKSIGDDVASEMGVATARNQRFLDNSSDVAEIKARILEAAEAATNSGSIIVICHARPSTAIAWSEIYEELVEGGLRFARADNIVQ</sequence>
<name>A0A9D1MQB6_9FIRM</name>
<gene>
    <name evidence="2" type="ORF">IAB06_06480</name>
</gene>
<proteinExistence type="predicted"/>
<dbReference type="PANTHER" id="PTHR30105">
    <property type="entry name" value="UNCHARACTERIZED YIBQ-RELATED"/>
    <property type="match status" value="1"/>
</dbReference>